<feature type="domain" description="Cas12f1-like TNB" evidence="2">
    <location>
        <begin position="37"/>
        <end position="102"/>
    </location>
</feature>
<evidence type="ECO:0000256" key="1">
    <source>
        <dbReference type="ARBA" id="ARBA00023125"/>
    </source>
</evidence>
<comment type="caution">
    <text evidence="3">The sequence shown here is derived from an EMBL/GenBank/DDBJ whole genome shotgun (WGS) entry which is preliminary data.</text>
</comment>
<organism evidence="3 4">
    <name type="scientific">Phormidesmis priestleyi ULC007</name>
    <dbReference type="NCBI Taxonomy" id="1920490"/>
    <lineage>
        <taxon>Bacteria</taxon>
        <taxon>Bacillati</taxon>
        <taxon>Cyanobacteriota</taxon>
        <taxon>Cyanophyceae</taxon>
        <taxon>Leptolyngbyales</taxon>
        <taxon>Leptolyngbyaceae</taxon>
        <taxon>Phormidesmis</taxon>
    </lineage>
</organism>
<dbReference type="InterPro" id="IPR010095">
    <property type="entry name" value="Cas12f1-like_TNB"/>
</dbReference>
<dbReference type="Pfam" id="PF07282">
    <property type="entry name" value="Cas12f1-like_TNB"/>
    <property type="match status" value="1"/>
</dbReference>
<keyword evidence="4" id="KW-1185">Reference proteome</keyword>
<name>A0A2T1D9W2_9CYAN</name>
<dbReference type="EMBL" id="PVWG01000030">
    <property type="protein sequence ID" value="PSB17275.1"/>
    <property type="molecule type" value="Genomic_DNA"/>
</dbReference>
<gene>
    <name evidence="3" type="ORF">C7B65_19225</name>
</gene>
<accession>A0A2T1D9W2</accession>
<dbReference type="OrthoDB" id="551605at2"/>
<dbReference type="AlphaFoldDB" id="A0A2T1D9W2"/>
<evidence type="ECO:0000259" key="2">
    <source>
        <dbReference type="Pfam" id="PF07282"/>
    </source>
</evidence>
<keyword evidence="1" id="KW-0238">DNA-binding</keyword>
<proteinExistence type="predicted"/>
<evidence type="ECO:0000313" key="4">
    <source>
        <dbReference type="Proteomes" id="UP000238634"/>
    </source>
</evidence>
<protein>
    <submittedName>
        <fullName evidence="3">Transposase</fullName>
    </submittedName>
</protein>
<reference evidence="3 4" key="1">
    <citation type="submission" date="2018-02" db="EMBL/GenBank/DDBJ databases">
        <authorList>
            <person name="Cohen D.B."/>
            <person name="Kent A.D."/>
        </authorList>
    </citation>
    <scope>NUCLEOTIDE SEQUENCE [LARGE SCALE GENOMIC DNA]</scope>
    <source>
        <strain evidence="3 4">ULC007</strain>
    </source>
</reference>
<dbReference type="GO" id="GO:0003677">
    <property type="term" value="F:DNA binding"/>
    <property type="evidence" value="ECO:0007669"/>
    <property type="project" value="UniProtKB-KW"/>
</dbReference>
<evidence type="ECO:0000313" key="3">
    <source>
        <dbReference type="EMBL" id="PSB17275.1"/>
    </source>
</evidence>
<dbReference type="Proteomes" id="UP000238634">
    <property type="component" value="Unassembled WGS sequence"/>
</dbReference>
<sequence>MSSQLLNPLRLRHYRRLNLSGQAAKSGLNKAILDAAWGELKQKTSAVAAKSGNLVWSVNPRCSSQECSVCHFVSPTNRAGEKFLCESCGAIEDADTNASSNLRFRGMVELGISLDAVLRVPQKQGKITPLELSLALAGEPGNPQSLIEWRGA</sequence>
<reference evidence="3 4" key="2">
    <citation type="submission" date="2018-03" db="EMBL/GenBank/DDBJ databases">
        <title>The ancient ancestry and fast evolution of plastids.</title>
        <authorList>
            <person name="Moore K.R."/>
            <person name="Magnabosco C."/>
            <person name="Momper L."/>
            <person name="Gold D.A."/>
            <person name="Bosak T."/>
            <person name="Fournier G.P."/>
        </authorList>
    </citation>
    <scope>NUCLEOTIDE SEQUENCE [LARGE SCALE GENOMIC DNA]</scope>
    <source>
        <strain evidence="3 4">ULC007</strain>
    </source>
</reference>